<accession>A0ABP0PGM2</accession>
<evidence type="ECO:0000313" key="2">
    <source>
        <dbReference type="EMBL" id="CAK9074693.1"/>
    </source>
</evidence>
<dbReference type="EMBL" id="CAXAMM010035669">
    <property type="protein sequence ID" value="CAK9074693.1"/>
    <property type="molecule type" value="Genomic_DNA"/>
</dbReference>
<evidence type="ECO:0000256" key="1">
    <source>
        <dbReference type="SAM" id="MobiDB-lite"/>
    </source>
</evidence>
<gene>
    <name evidence="2" type="ORF">SCF082_LOCUS36330</name>
</gene>
<proteinExistence type="predicted"/>
<evidence type="ECO:0000313" key="3">
    <source>
        <dbReference type="Proteomes" id="UP001642464"/>
    </source>
</evidence>
<protein>
    <submittedName>
        <fullName evidence="2">Uncharacterized protein</fullName>
    </submittedName>
</protein>
<keyword evidence="3" id="KW-1185">Reference proteome</keyword>
<reference evidence="2 3" key="1">
    <citation type="submission" date="2024-02" db="EMBL/GenBank/DDBJ databases">
        <authorList>
            <person name="Chen Y."/>
            <person name="Shah S."/>
            <person name="Dougan E. K."/>
            <person name="Thang M."/>
            <person name="Chan C."/>
        </authorList>
    </citation>
    <scope>NUCLEOTIDE SEQUENCE [LARGE SCALE GENOMIC DNA]</scope>
</reference>
<dbReference type="Proteomes" id="UP001642464">
    <property type="component" value="Unassembled WGS sequence"/>
</dbReference>
<feature type="compositionally biased region" description="Polar residues" evidence="1">
    <location>
        <begin position="419"/>
        <end position="431"/>
    </location>
</feature>
<comment type="caution">
    <text evidence="2">The sequence shown here is derived from an EMBL/GenBank/DDBJ whole genome shotgun (WGS) entry which is preliminary data.</text>
</comment>
<feature type="region of interest" description="Disordered" evidence="1">
    <location>
        <begin position="392"/>
        <end position="431"/>
    </location>
</feature>
<sequence>MALIDSKASFDAQCDKIDESEELKKLMHRNNLRCFSELGYAIGTPQTPASDAEFRAFCTRLNSGAELDMASVSRVRRLHFEASTLVVAHLKSQVSPEQGTEAVKKIPAAEKQARLVMQQARLTGLHIIGELQPSHALIDLVASMIESNTVIWVPPSKCSSRDSEVQNLGKQKSATLSIEQQTLKVTPMELQADVDTSTELKFQWAMQRRGVAFDQCGLIEWNTHQIWLQQLLNLLSKEAPEGYSRVRLDQLVKADKELFTIMAQETQIGNKKLTATPSPMNKAMAALSTDPRITMHLLPLPKNLKAPLRDLDDDKLLKEPKKPKRALSAKAKQLCPDELKGFKQTDSQNRAICWAYNMSKGCKETVSQGRCKKGFMFASSVIVTIMGWPHVEPKRSDVRRPGQSRRIARMPPKLGNAHLNRSANRLNLSKR</sequence>
<organism evidence="2 3">
    <name type="scientific">Durusdinium trenchii</name>
    <dbReference type="NCBI Taxonomy" id="1381693"/>
    <lineage>
        <taxon>Eukaryota</taxon>
        <taxon>Sar</taxon>
        <taxon>Alveolata</taxon>
        <taxon>Dinophyceae</taxon>
        <taxon>Suessiales</taxon>
        <taxon>Symbiodiniaceae</taxon>
        <taxon>Durusdinium</taxon>
    </lineage>
</organism>
<name>A0ABP0PGM2_9DINO</name>